<evidence type="ECO:0000256" key="5">
    <source>
        <dbReference type="SAM" id="Phobius"/>
    </source>
</evidence>
<dbReference type="EMBL" id="JAIWYP010000009">
    <property type="protein sequence ID" value="KAH3769815.1"/>
    <property type="molecule type" value="Genomic_DNA"/>
</dbReference>
<accession>A0A9D4E0I3</accession>
<dbReference type="InterPro" id="IPR039031">
    <property type="entry name" value="Mucolipin"/>
</dbReference>
<feature type="transmembrane region" description="Helical" evidence="5">
    <location>
        <begin position="191"/>
        <end position="221"/>
    </location>
</feature>
<feature type="transmembrane region" description="Helical" evidence="5">
    <location>
        <begin position="233"/>
        <end position="253"/>
    </location>
</feature>
<gene>
    <name evidence="7" type="ORF">DPMN_171092</name>
</gene>
<feature type="transmembrane region" description="Helical" evidence="5">
    <location>
        <begin position="380"/>
        <end position="405"/>
    </location>
</feature>
<evidence type="ECO:0000256" key="3">
    <source>
        <dbReference type="ARBA" id="ARBA00022989"/>
    </source>
</evidence>
<feature type="domain" description="Polycystin cation channel PKD1/PKD2" evidence="6">
    <location>
        <begin position="279"/>
        <end position="412"/>
    </location>
</feature>
<dbReference type="InterPro" id="IPR013122">
    <property type="entry name" value="PKD1_2_channel"/>
</dbReference>
<dbReference type="GO" id="GO:0072345">
    <property type="term" value="F:NAADP-sensitive calcium-release channel activity"/>
    <property type="evidence" value="ECO:0007669"/>
    <property type="project" value="TreeGrafter"/>
</dbReference>
<evidence type="ECO:0000313" key="8">
    <source>
        <dbReference type="Proteomes" id="UP000828390"/>
    </source>
</evidence>
<reference evidence="7" key="1">
    <citation type="journal article" date="2019" name="bioRxiv">
        <title>The Genome of the Zebra Mussel, Dreissena polymorpha: A Resource for Invasive Species Research.</title>
        <authorList>
            <person name="McCartney M.A."/>
            <person name="Auch B."/>
            <person name="Kono T."/>
            <person name="Mallez S."/>
            <person name="Zhang Y."/>
            <person name="Obille A."/>
            <person name="Becker A."/>
            <person name="Abrahante J.E."/>
            <person name="Garbe J."/>
            <person name="Badalamenti J.P."/>
            <person name="Herman A."/>
            <person name="Mangelson H."/>
            <person name="Liachko I."/>
            <person name="Sullivan S."/>
            <person name="Sone E.D."/>
            <person name="Koren S."/>
            <person name="Silverstein K.A.T."/>
            <person name="Beckman K.B."/>
            <person name="Gohl D.M."/>
        </authorList>
    </citation>
    <scope>NUCLEOTIDE SEQUENCE</scope>
    <source>
        <strain evidence="7">Duluth1</strain>
        <tissue evidence="7">Whole animal</tissue>
    </source>
</reference>
<evidence type="ECO:0000256" key="4">
    <source>
        <dbReference type="ARBA" id="ARBA00023136"/>
    </source>
</evidence>
<sequence length="450" mass="51293">MLKAWSAEYETLPYPPSIGPFAVYTIEDFIDRINFAVEGFYNMEYQATGHFKMLPNDQMHMHFRYIVVSDSIIEIKSSSFVPIHGLTNVTKNGHAVYKYDLQKELEHNNLTDVFNSILDVTLTAALHSLRVLRNGEFLCLETQIQIHIEHNDNDLNGEVDIELQTTTKTVSCQRLNINATESALCEKNTGWQAICVFALTALTITVDVFSFLTGLLLLGVYHNKGNIKNFSSYLLRWWSLVSVIGDCFIFTGQSMFYIAKDRVEKELGIFDEIAFFYGIGCLLCWIGAMRYLKINKKFSLLFHTIYDAKSNILAFVLCTGTLFVGYWACAFVTFGVYHPKFETKALAAESLFALIYADDIFEMVSSVHYELAGSEMFLKASVIIVIYSFVILFTLLALNLIIALINTSYSTVKEVKDGMKMYFKKAEKKRQTVLMFDYLNAEANQNREEG</sequence>
<keyword evidence="3 5" id="KW-1133">Transmembrane helix</keyword>
<dbReference type="PANTHER" id="PTHR12127">
    <property type="entry name" value="MUCOLIPIN"/>
    <property type="match status" value="1"/>
</dbReference>
<keyword evidence="8" id="KW-1185">Reference proteome</keyword>
<reference evidence="7" key="2">
    <citation type="submission" date="2020-11" db="EMBL/GenBank/DDBJ databases">
        <authorList>
            <person name="McCartney M.A."/>
            <person name="Auch B."/>
            <person name="Kono T."/>
            <person name="Mallez S."/>
            <person name="Becker A."/>
            <person name="Gohl D.M."/>
            <person name="Silverstein K.A.T."/>
            <person name="Koren S."/>
            <person name="Bechman K.B."/>
            <person name="Herman A."/>
            <person name="Abrahante J.E."/>
            <person name="Garbe J."/>
        </authorList>
    </citation>
    <scope>NUCLEOTIDE SEQUENCE</scope>
    <source>
        <strain evidence="7">Duluth1</strain>
        <tissue evidence="7">Whole animal</tissue>
    </source>
</reference>
<feature type="transmembrane region" description="Helical" evidence="5">
    <location>
        <begin position="273"/>
        <end position="292"/>
    </location>
</feature>
<comment type="subcellular location">
    <subcellularLocation>
        <location evidence="1">Membrane</location>
        <topology evidence="1">Multi-pass membrane protein</topology>
    </subcellularLocation>
</comment>
<evidence type="ECO:0000259" key="6">
    <source>
        <dbReference type="Pfam" id="PF08016"/>
    </source>
</evidence>
<name>A0A9D4E0I3_DREPO</name>
<protein>
    <recommendedName>
        <fullName evidence="6">Polycystin cation channel PKD1/PKD2 domain-containing protein</fullName>
    </recommendedName>
</protein>
<keyword evidence="2 5" id="KW-0812">Transmembrane</keyword>
<keyword evidence="4 5" id="KW-0472">Membrane</keyword>
<feature type="transmembrane region" description="Helical" evidence="5">
    <location>
        <begin position="312"/>
        <end position="337"/>
    </location>
</feature>
<evidence type="ECO:0000256" key="1">
    <source>
        <dbReference type="ARBA" id="ARBA00004141"/>
    </source>
</evidence>
<dbReference type="PANTHER" id="PTHR12127:SF7">
    <property type="entry name" value="SD02261P"/>
    <property type="match status" value="1"/>
</dbReference>
<dbReference type="Pfam" id="PF08016">
    <property type="entry name" value="PKD_channel"/>
    <property type="match status" value="1"/>
</dbReference>
<organism evidence="7 8">
    <name type="scientific">Dreissena polymorpha</name>
    <name type="common">Zebra mussel</name>
    <name type="synonym">Mytilus polymorpha</name>
    <dbReference type="NCBI Taxonomy" id="45954"/>
    <lineage>
        <taxon>Eukaryota</taxon>
        <taxon>Metazoa</taxon>
        <taxon>Spiralia</taxon>
        <taxon>Lophotrochozoa</taxon>
        <taxon>Mollusca</taxon>
        <taxon>Bivalvia</taxon>
        <taxon>Autobranchia</taxon>
        <taxon>Heteroconchia</taxon>
        <taxon>Euheterodonta</taxon>
        <taxon>Imparidentia</taxon>
        <taxon>Neoheterodontei</taxon>
        <taxon>Myida</taxon>
        <taxon>Dreissenoidea</taxon>
        <taxon>Dreissenidae</taxon>
        <taxon>Dreissena</taxon>
    </lineage>
</organism>
<dbReference type="Proteomes" id="UP000828390">
    <property type="component" value="Unassembled WGS sequence"/>
</dbReference>
<feature type="non-terminal residue" evidence="7">
    <location>
        <position position="450"/>
    </location>
</feature>
<dbReference type="GO" id="GO:0005886">
    <property type="term" value="C:plasma membrane"/>
    <property type="evidence" value="ECO:0007669"/>
    <property type="project" value="TreeGrafter"/>
</dbReference>
<dbReference type="AlphaFoldDB" id="A0A9D4E0I3"/>
<evidence type="ECO:0000313" key="7">
    <source>
        <dbReference type="EMBL" id="KAH3769815.1"/>
    </source>
</evidence>
<comment type="caution">
    <text evidence="7">The sequence shown here is derived from an EMBL/GenBank/DDBJ whole genome shotgun (WGS) entry which is preliminary data.</text>
</comment>
<evidence type="ECO:0000256" key="2">
    <source>
        <dbReference type="ARBA" id="ARBA00022692"/>
    </source>
</evidence>
<proteinExistence type="predicted"/>
<dbReference type="GO" id="GO:0005765">
    <property type="term" value="C:lysosomal membrane"/>
    <property type="evidence" value="ECO:0007669"/>
    <property type="project" value="TreeGrafter"/>
</dbReference>